<protein>
    <submittedName>
        <fullName evidence="1">YhcH/YjgK/YiaL family protein</fullName>
    </submittedName>
</protein>
<dbReference type="EMBL" id="FNRL01000006">
    <property type="protein sequence ID" value="SEA38147.1"/>
    <property type="molecule type" value="Genomic_DNA"/>
</dbReference>
<gene>
    <name evidence="1" type="ORF">SAMN05660909_01713</name>
</gene>
<dbReference type="AlphaFoldDB" id="A0A1H4AQW7"/>
<proteinExistence type="predicted"/>
<dbReference type="STRING" id="408074.SAMN05660909_01713"/>
<reference evidence="2" key="1">
    <citation type="submission" date="2016-10" db="EMBL/GenBank/DDBJ databases">
        <authorList>
            <person name="Varghese N."/>
            <person name="Submissions S."/>
        </authorList>
    </citation>
    <scope>NUCLEOTIDE SEQUENCE [LARGE SCALE GENOMIC DNA]</scope>
    <source>
        <strain evidence="2">DSM 23920</strain>
    </source>
</reference>
<name>A0A1H4AQW7_9BACT</name>
<dbReference type="RefSeq" id="WP_089760616.1">
    <property type="nucleotide sequence ID" value="NZ_BKAT01000009.1"/>
</dbReference>
<dbReference type="NCBIfam" id="TIGR00022">
    <property type="entry name" value="YhcH/YjgK/YiaL family protein"/>
    <property type="match status" value="1"/>
</dbReference>
<dbReference type="OrthoDB" id="9792756at2"/>
<dbReference type="InterPro" id="IPR037012">
    <property type="entry name" value="NanQ/TabA/YiaL_sf"/>
</dbReference>
<dbReference type="InterPro" id="IPR004375">
    <property type="entry name" value="NanQ/TabA/YiaL"/>
</dbReference>
<dbReference type="Gene3D" id="2.60.120.370">
    <property type="entry name" value="YhcH/YjgK/YiaL"/>
    <property type="match status" value="1"/>
</dbReference>
<dbReference type="Pfam" id="PF04074">
    <property type="entry name" value="DUF386"/>
    <property type="match status" value="1"/>
</dbReference>
<dbReference type="Proteomes" id="UP000199656">
    <property type="component" value="Unassembled WGS sequence"/>
</dbReference>
<dbReference type="PANTHER" id="PTHR34986">
    <property type="entry name" value="EVOLVED BETA-GALACTOSIDASE SUBUNIT BETA"/>
    <property type="match status" value="1"/>
</dbReference>
<dbReference type="SUPFAM" id="SSF51197">
    <property type="entry name" value="Clavaminate synthase-like"/>
    <property type="match status" value="1"/>
</dbReference>
<evidence type="ECO:0000313" key="1">
    <source>
        <dbReference type="EMBL" id="SEA38147.1"/>
    </source>
</evidence>
<sequence length="150" mass="17556">MILDTLQNAHLYYRLGVRFIKAFEFLAQKDLKTMEKGKYTIDEHIFAMVNEYDTVPADNEQMEAHKKYIDVQYMVSGSELVGHDFLKDQAPSKAYDEQADFQLFAETPMFFSRFEEGMFAIFFPTDLHMPNIMVDKPRPVRKVVIKIAVE</sequence>
<dbReference type="PANTHER" id="PTHR34986:SF1">
    <property type="entry name" value="PROTEIN YIAL"/>
    <property type="match status" value="1"/>
</dbReference>
<keyword evidence="2" id="KW-1185">Reference proteome</keyword>
<dbReference type="GO" id="GO:0005829">
    <property type="term" value="C:cytosol"/>
    <property type="evidence" value="ECO:0007669"/>
    <property type="project" value="TreeGrafter"/>
</dbReference>
<accession>A0A1H4AQW7</accession>
<evidence type="ECO:0000313" key="2">
    <source>
        <dbReference type="Proteomes" id="UP000199656"/>
    </source>
</evidence>
<organism evidence="1 2">
    <name type="scientific">Chitinophaga terrae</name>
    <name type="common">ex Kim and Jung 2007</name>
    <dbReference type="NCBI Taxonomy" id="408074"/>
    <lineage>
        <taxon>Bacteria</taxon>
        <taxon>Pseudomonadati</taxon>
        <taxon>Bacteroidota</taxon>
        <taxon>Chitinophagia</taxon>
        <taxon>Chitinophagales</taxon>
        <taxon>Chitinophagaceae</taxon>
        <taxon>Chitinophaga</taxon>
    </lineage>
</organism>